<dbReference type="EMBL" id="BFBR01000003">
    <property type="protein sequence ID" value="GBF57540.1"/>
    <property type="molecule type" value="Genomic_DNA"/>
</dbReference>
<reference evidence="1 2" key="1">
    <citation type="journal article" date="2018" name="Genome Announc.">
        <title>Draft Genome Sequence of "Candidatus Phycosocius bacilliformis," an Alphaproteobacterial Ectosymbiont of the Hydrocarbon-Producing Green Alga Botryococcus braunii.</title>
        <authorList>
            <person name="Tanabe Y."/>
            <person name="Yamaguchi H."/>
            <person name="Watanabe M.M."/>
        </authorList>
    </citation>
    <scope>NUCLEOTIDE SEQUENCE [LARGE SCALE GENOMIC DNA]</scope>
    <source>
        <strain evidence="1 2">BOTRYCO-2</strain>
    </source>
</reference>
<proteinExistence type="predicted"/>
<evidence type="ECO:0000313" key="2">
    <source>
        <dbReference type="Proteomes" id="UP000245086"/>
    </source>
</evidence>
<gene>
    <name evidence="1" type="ORF">PbB2_01207</name>
</gene>
<protein>
    <submittedName>
        <fullName evidence="1">Uncharacterized protein</fullName>
    </submittedName>
</protein>
<organism evidence="1 2">
    <name type="scientific">Candidatus Phycosocius bacilliformis</name>
    <dbReference type="NCBI Taxonomy" id="1445552"/>
    <lineage>
        <taxon>Bacteria</taxon>
        <taxon>Pseudomonadati</taxon>
        <taxon>Pseudomonadota</taxon>
        <taxon>Alphaproteobacteria</taxon>
        <taxon>Caulobacterales</taxon>
        <taxon>Caulobacterales incertae sedis</taxon>
        <taxon>Candidatus Phycosocius</taxon>
    </lineage>
</organism>
<dbReference type="Proteomes" id="UP000245086">
    <property type="component" value="Unassembled WGS sequence"/>
</dbReference>
<name>A0A2P2E900_9PROT</name>
<evidence type="ECO:0000313" key="1">
    <source>
        <dbReference type="EMBL" id="GBF57540.1"/>
    </source>
</evidence>
<dbReference type="RefSeq" id="WP_108984422.1">
    <property type="nucleotide sequence ID" value="NZ_BFBR01000003.1"/>
</dbReference>
<keyword evidence="2" id="KW-1185">Reference proteome</keyword>
<dbReference type="OrthoDB" id="7630914at2"/>
<dbReference type="AlphaFoldDB" id="A0A2P2E900"/>
<sequence length="274" mass="29511">MRLVRYIALFIPLVLPSLAVAQVNGLERAYAERMAMRAIDERCGLLETGPRRALAGFTAQARGAALRAGASSQRLDLIANQAKTAAAAKPCRDRVVQTEASRIRAAHKGWRAQMTGSYPGTARSWQVDRSGKDNWRAVQDTGNATRAGLITLGQGLSFAVETPDVQAAGARLFLRDLSKLGPPQANRALSPPLRGGTSVHLAASRRPAMTKARVDQKPRAGTLFVFSDETTRAVLNADPRDSFEIEITSRTGQVSRLVVEVGDLVAAFTFAAEF</sequence>
<comment type="caution">
    <text evidence="1">The sequence shown here is derived from an EMBL/GenBank/DDBJ whole genome shotgun (WGS) entry which is preliminary data.</text>
</comment>
<accession>A0A2P2E900</accession>